<dbReference type="RefSeq" id="WP_120272269.1">
    <property type="nucleotide sequence ID" value="NZ_RAPN01000001.1"/>
</dbReference>
<organism evidence="7 8">
    <name type="scientific">Mangrovibacterium diazotrophicum</name>
    <dbReference type="NCBI Taxonomy" id="1261403"/>
    <lineage>
        <taxon>Bacteria</taxon>
        <taxon>Pseudomonadati</taxon>
        <taxon>Bacteroidota</taxon>
        <taxon>Bacteroidia</taxon>
        <taxon>Marinilabiliales</taxon>
        <taxon>Prolixibacteraceae</taxon>
        <taxon>Mangrovibacterium</taxon>
    </lineage>
</organism>
<evidence type="ECO:0000256" key="1">
    <source>
        <dbReference type="ARBA" id="ARBA00004442"/>
    </source>
</evidence>
<dbReference type="Proteomes" id="UP000283387">
    <property type="component" value="Unassembled WGS sequence"/>
</dbReference>
<dbReference type="Pfam" id="PF07980">
    <property type="entry name" value="SusD_RagB"/>
    <property type="match status" value="1"/>
</dbReference>
<dbReference type="InterPro" id="IPR012944">
    <property type="entry name" value="SusD_RagB_dom"/>
</dbReference>
<evidence type="ECO:0000313" key="7">
    <source>
        <dbReference type="EMBL" id="RKD90913.1"/>
    </source>
</evidence>
<sequence length="536" mass="60950">MKLKIFITFFIAAAFMFTGCEDNFDPKIYGSLSTTNFPQSEDDCQGLLMSCYQPFHIYWAYNLSGTSQRNWYVPTGGTLKIFDATSDLMAPWTIKVWSGWTDLSEANYANCHLWSRAPSDANPNSLEKIRDVTRFTAIIGTLEDVDFLSDETRQQFVAEGRLLRGIMMYNLFHMYGPVPVLLDPDLVGTEEGEQNLVRPTLDEMTSYISEDFEYAMEYMSNSQPNGRYTADYARYCAMVHYLNEGYHVDGYYEKAIQMYTELKASGYDLYTDGGDDAYADQFMQGHKFNQEVIMAVSVSSSGNGSAANGSFNPIAYYLVPDDAATADAEGNATPFMKNGWRQAFNISTDFYDTFEDDDLRKNTILTSYLKKDYTTVTRDNIGDKWNGFVVNKYPQEIDQSYQPTDWPLARWADVLLMYAEAVARKNQSVPTGDALQGVNDVRARAGLDALSGDAVASYDGFMDALLMERGHELFFEGKRKIDLIRFNKYRHNCTLYKGETPTHQYIPLPDYAIDEAESYGKTLTQTFEREGWSQDN</sequence>
<dbReference type="OrthoDB" id="636214at2"/>
<keyword evidence="8" id="KW-1185">Reference proteome</keyword>
<comment type="similarity">
    <text evidence="2">Belongs to the SusD family.</text>
</comment>
<comment type="caution">
    <text evidence="7">The sequence shown here is derived from an EMBL/GenBank/DDBJ whole genome shotgun (WGS) entry which is preliminary data.</text>
</comment>
<evidence type="ECO:0000256" key="2">
    <source>
        <dbReference type="ARBA" id="ARBA00006275"/>
    </source>
</evidence>
<gene>
    <name evidence="7" type="ORF">BC643_1258</name>
</gene>
<evidence type="ECO:0000256" key="4">
    <source>
        <dbReference type="ARBA" id="ARBA00023136"/>
    </source>
</evidence>
<keyword evidence="5" id="KW-0998">Cell outer membrane</keyword>
<dbReference type="GO" id="GO:0009279">
    <property type="term" value="C:cell outer membrane"/>
    <property type="evidence" value="ECO:0007669"/>
    <property type="project" value="UniProtKB-SubCell"/>
</dbReference>
<dbReference type="Gene3D" id="1.25.40.390">
    <property type="match status" value="1"/>
</dbReference>
<dbReference type="PROSITE" id="PS51257">
    <property type="entry name" value="PROKAR_LIPOPROTEIN"/>
    <property type="match status" value="1"/>
</dbReference>
<dbReference type="InterPro" id="IPR011990">
    <property type="entry name" value="TPR-like_helical_dom_sf"/>
</dbReference>
<accession>A0A419W622</accession>
<name>A0A419W622_9BACT</name>
<feature type="domain" description="RagB/SusD" evidence="6">
    <location>
        <begin position="291"/>
        <end position="501"/>
    </location>
</feature>
<evidence type="ECO:0000313" key="8">
    <source>
        <dbReference type="Proteomes" id="UP000283387"/>
    </source>
</evidence>
<evidence type="ECO:0000256" key="5">
    <source>
        <dbReference type="ARBA" id="ARBA00023237"/>
    </source>
</evidence>
<proteinExistence type="inferred from homology"/>
<evidence type="ECO:0000256" key="3">
    <source>
        <dbReference type="ARBA" id="ARBA00022729"/>
    </source>
</evidence>
<dbReference type="AlphaFoldDB" id="A0A419W622"/>
<dbReference type="SUPFAM" id="SSF48452">
    <property type="entry name" value="TPR-like"/>
    <property type="match status" value="1"/>
</dbReference>
<evidence type="ECO:0000259" key="6">
    <source>
        <dbReference type="Pfam" id="PF07980"/>
    </source>
</evidence>
<dbReference type="EMBL" id="RAPN01000001">
    <property type="protein sequence ID" value="RKD90913.1"/>
    <property type="molecule type" value="Genomic_DNA"/>
</dbReference>
<keyword evidence="3" id="KW-0732">Signal</keyword>
<reference evidence="7 8" key="1">
    <citation type="submission" date="2018-09" db="EMBL/GenBank/DDBJ databases">
        <title>Genomic Encyclopedia of Archaeal and Bacterial Type Strains, Phase II (KMG-II): from individual species to whole genera.</title>
        <authorList>
            <person name="Goeker M."/>
        </authorList>
    </citation>
    <scope>NUCLEOTIDE SEQUENCE [LARGE SCALE GENOMIC DNA]</scope>
    <source>
        <strain evidence="7 8">DSM 27148</strain>
    </source>
</reference>
<keyword evidence="4" id="KW-0472">Membrane</keyword>
<protein>
    <submittedName>
        <fullName evidence="7">Putative outer membrane starch-binding protein</fullName>
    </submittedName>
</protein>
<comment type="subcellular location">
    <subcellularLocation>
        <location evidence="1">Cell outer membrane</location>
    </subcellularLocation>
</comment>